<protein>
    <submittedName>
        <fullName evidence="2">Uncharacterized protein</fullName>
    </submittedName>
</protein>
<dbReference type="AlphaFoldDB" id="A0A0T5YWD3"/>
<proteinExistence type="predicted"/>
<dbReference type="STRING" id="54398.Ga0074115_10874"/>
<evidence type="ECO:0000256" key="1">
    <source>
        <dbReference type="SAM" id="MobiDB-lite"/>
    </source>
</evidence>
<sequence length="118" mass="13115">MAGIERGSGFGDNVAKSARLAEALLAGVPAVQRFNGRLKELNDTIARWEQVADRRDGEGDERGAEEAESQRGEYAAECDTLMKLRDGMGKFVRLYEFIAQVVPLADPELEKLSRFIRL</sequence>
<keyword evidence="5" id="KW-1185">Reference proteome</keyword>
<gene>
    <name evidence="2" type="ORF">Ga0074115_10874</name>
    <name evidence="3" type="ORF">Ga0076813_12036</name>
</gene>
<evidence type="ECO:0000313" key="4">
    <source>
        <dbReference type="Proteomes" id="UP000051276"/>
    </source>
</evidence>
<name>A0A0T5YWD3_9GAMM</name>
<feature type="compositionally biased region" description="Basic and acidic residues" evidence="1">
    <location>
        <begin position="51"/>
        <end position="71"/>
    </location>
</feature>
<reference evidence="4 5" key="1">
    <citation type="submission" date="2015-11" db="EMBL/GenBank/DDBJ databases">
        <title>The genome of Candidatus Endoriftia persephone in Ridgeia piscesae and population structure of the North Eastern Pacific vestimentiferan symbionts.</title>
        <authorList>
            <person name="Perez M."/>
            <person name="Juniper K.S."/>
        </authorList>
    </citation>
    <scope>NUCLEOTIDE SEQUENCE [LARGE SCALE GENOMIC DNA]</scope>
    <source>
        <strain evidence="3">Ind10</strain>
        <strain evidence="2">Ind11</strain>
    </source>
</reference>
<accession>A0A0T5YWD3</accession>
<evidence type="ECO:0000313" key="2">
    <source>
        <dbReference type="EMBL" id="KRT54662.1"/>
    </source>
</evidence>
<evidence type="ECO:0000313" key="3">
    <source>
        <dbReference type="EMBL" id="KRT57679.1"/>
    </source>
</evidence>
<comment type="caution">
    <text evidence="2">The sequence shown here is derived from an EMBL/GenBank/DDBJ whole genome shotgun (WGS) entry which is preliminary data.</text>
</comment>
<dbReference type="RefSeq" id="WP_232432954.1">
    <property type="nucleotide sequence ID" value="NZ_KQ556873.1"/>
</dbReference>
<dbReference type="EMBL" id="LDXT01000089">
    <property type="protein sequence ID" value="KRT54662.1"/>
    <property type="molecule type" value="Genomic_DNA"/>
</dbReference>
<dbReference type="Proteomes" id="UP000051634">
    <property type="component" value="Unassembled WGS sequence"/>
</dbReference>
<evidence type="ECO:0000313" key="5">
    <source>
        <dbReference type="Proteomes" id="UP000051634"/>
    </source>
</evidence>
<dbReference type="EMBL" id="LMXI01000491">
    <property type="protein sequence ID" value="KRT57679.1"/>
    <property type="molecule type" value="Genomic_DNA"/>
</dbReference>
<dbReference type="Proteomes" id="UP000051276">
    <property type="component" value="Unassembled WGS sequence"/>
</dbReference>
<feature type="region of interest" description="Disordered" evidence="1">
    <location>
        <begin position="51"/>
        <end position="72"/>
    </location>
</feature>
<organism evidence="2 5">
    <name type="scientific">endosymbiont of Ridgeia piscesae</name>
    <dbReference type="NCBI Taxonomy" id="54398"/>
    <lineage>
        <taxon>Bacteria</taxon>
        <taxon>Pseudomonadati</taxon>
        <taxon>Pseudomonadota</taxon>
        <taxon>Gammaproteobacteria</taxon>
        <taxon>sulfur-oxidizing symbionts</taxon>
    </lineage>
</organism>